<dbReference type="InterPro" id="IPR051398">
    <property type="entry name" value="Polysacch_Deacetylase"/>
</dbReference>
<dbReference type="STRING" id="1002809.SSIL_0638"/>
<comment type="subcellular location">
    <subcellularLocation>
        <location evidence="1">Secreted</location>
    </subcellularLocation>
</comment>
<evidence type="ECO:0000256" key="3">
    <source>
        <dbReference type="SAM" id="Phobius"/>
    </source>
</evidence>
<dbReference type="PATRIC" id="fig|1002809.3.peg.643"/>
<evidence type="ECO:0000259" key="4">
    <source>
        <dbReference type="PROSITE" id="PS51677"/>
    </source>
</evidence>
<dbReference type="GO" id="GO:0005576">
    <property type="term" value="C:extracellular region"/>
    <property type="evidence" value="ECO:0007669"/>
    <property type="project" value="UniProtKB-SubCell"/>
</dbReference>
<accession>F2F9U1</accession>
<keyword evidence="6" id="KW-1185">Reference proteome</keyword>
<dbReference type="Proteomes" id="UP000006691">
    <property type="component" value="Chromosome"/>
</dbReference>
<keyword evidence="5" id="KW-0624">Polysaccharide degradation</keyword>
<dbReference type="eggNOG" id="COG0726">
    <property type="taxonomic scope" value="Bacteria"/>
</dbReference>
<dbReference type="Pfam" id="PF01522">
    <property type="entry name" value="Polysacc_deac_1"/>
    <property type="match status" value="1"/>
</dbReference>
<dbReference type="PANTHER" id="PTHR34216">
    <property type="match status" value="1"/>
</dbReference>
<dbReference type="Gene3D" id="3.20.20.370">
    <property type="entry name" value="Glycoside hydrolase/deacetylase"/>
    <property type="match status" value="1"/>
</dbReference>
<feature type="transmembrane region" description="Helical" evidence="3">
    <location>
        <begin position="7"/>
        <end position="27"/>
    </location>
</feature>
<feature type="domain" description="NodB homology" evidence="4">
    <location>
        <begin position="136"/>
        <end position="308"/>
    </location>
</feature>
<dbReference type="PANTHER" id="PTHR34216:SF3">
    <property type="entry name" value="POLY-BETA-1,6-N-ACETYL-D-GLUCOSAMINE N-DEACETYLASE"/>
    <property type="match status" value="1"/>
</dbReference>
<gene>
    <name evidence="5" type="ordered locus">SSIL_0638</name>
</gene>
<evidence type="ECO:0000256" key="2">
    <source>
        <dbReference type="ARBA" id="ARBA00022729"/>
    </source>
</evidence>
<keyword evidence="3" id="KW-0472">Membrane</keyword>
<dbReference type="EMBL" id="AP012157">
    <property type="protein sequence ID" value="BAK15061.1"/>
    <property type="molecule type" value="Genomic_DNA"/>
</dbReference>
<dbReference type="RefSeq" id="WP_014822707.1">
    <property type="nucleotide sequence ID" value="NC_018065.1"/>
</dbReference>
<dbReference type="InterPro" id="IPR002509">
    <property type="entry name" value="NODB_dom"/>
</dbReference>
<protein>
    <submittedName>
        <fullName evidence="5">Predicted xylanase/chitin deacetylase</fullName>
    </submittedName>
</protein>
<dbReference type="GO" id="GO:0016810">
    <property type="term" value="F:hydrolase activity, acting on carbon-nitrogen (but not peptide) bonds"/>
    <property type="evidence" value="ECO:0007669"/>
    <property type="project" value="InterPro"/>
</dbReference>
<keyword evidence="5" id="KW-0326">Glycosidase</keyword>
<keyword evidence="5" id="KW-0119">Carbohydrate metabolism</keyword>
<keyword evidence="3" id="KW-1133">Transmembrane helix</keyword>
<keyword evidence="5" id="KW-0858">Xylan degradation</keyword>
<dbReference type="AlphaFoldDB" id="F2F9U1"/>
<dbReference type="PROSITE" id="PS51677">
    <property type="entry name" value="NODB"/>
    <property type="match status" value="1"/>
</dbReference>
<proteinExistence type="predicted"/>
<reference evidence="5 6" key="2">
    <citation type="journal article" date="2012" name="J. Biosci. Bioeng.">
        <title>Complete genome sequence and characterization of the N-acylhomoserine lactone-degrading gene of the potato leaf-associated Solibacillus silvestris.</title>
        <authorList>
            <person name="Morohoshi T."/>
            <person name="Tominaga Y."/>
            <person name="Someya N."/>
            <person name="Ikeda T."/>
        </authorList>
    </citation>
    <scope>NUCLEOTIDE SEQUENCE [LARGE SCALE GENOMIC DNA]</scope>
    <source>
        <strain evidence="5 6">StLB046</strain>
    </source>
</reference>
<keyword evidence="5" id="KW-0378">Hydrolase</keyword>
<dbReference type="GO" id="GO:0016798">
    <property type="term" value="F:hydrolase activity, acting on glycosyl bonds"/>
    <property type="evidence" value="ECO:0007669"/>
    <property type="project" value="UniProtKB-KW"/>
</dbReference>
<dbReference type="CDD" id="cd10966">
    <property type="entry name" value="CE4_yadE_5s"/>
    <property type="match status" value="1"/>
</dbReference>
<dbReference type="SUPFAM" id="SSF88713">
    <property type="entry name" value="Glycoside hydrolase/deacetylase"/>
    <property type="match status" value="1"/>
</dbReference>
<evidence type="ECO:0000313" key="6">
    <source>
        <dbReference type="Proteomes" id="UP000006691"/>
    </source>
</evidence>
<organism evidence="5 6">
    <name type="scientific">Solibacillus silvestris (strain StLB046)</name>
    <name type="common">Bacillus silvestris</name>
    <dbReference type="NCBI Taxonomy" id="1002809"/>
    <lineage>
        <taxon>Bacteria</taxon>
        <taxon>Bacillati</taxon>
        <taxon>Bacillota</taxon>
        <taxon>Bacilli</taxon>
        <taxon>Bacillales</taxon>
        <taxon>Caryophanaceae</taxon>
        <taxon>Solibacillus</taxon>
    </lineage>
</organism>
<name>F2F9U1_SOLSS</name>
<keyword evidence="3" id="KW-0812">Transmembrane</keyword>
<dbReference type="GO" id="GO:0045493">
    <property type="term" value="P:xylan catabolic process"/>
    <property type="evidence" value="ECO:0007669"/>
    <property type="project" value="UniProtKB-KW"/>
</dbReference>
<reference evidence="6" key="1">
    <citation type="submission" date="2011-04" db="EMBL/GenBank/DDBJ databases">
        <title>Genome sequence of Solibacillus silvestris StLB046.</title>
        <authorList>
            <person name="Morohoshi T."/>
            <person name="Someya N."/>
            <person name="Ikeda T."/>
        </authorList>
    </citation>
    <scope>NUCLEOTIDE SEQUENCE [LARGE SCALE GENOMIC DNA]</scope>
    <source>
        <strain evidence="6">StLB046</strain>
    </source>
</reference>
<evidence type="ECO:0000313" key="5">
    <source>
        <dbReference type="EMBL" id="BAK15061.1"/>
    </source>
</evidence>
<dbReference type="KEGG" id="siv:SSIL_0638"/>
<dbReference type="HOGENOM" id="CLU_030024_2_2_9"/>
<keyword evidence="2" id="KW-0732">Signal</keyword>
<dbReference type="InterPro" id="IPR011330">
    <property type="entry name" value="Glyco_hydro/deAcase_b/a-brl"/>
</dbReference>
<evidence type="ECO:0000256" key="1">
    <source>
        <dbReference type="ARBA" id="ARBA00004613"/>
    </source>
</evidence>
<sequence>MKKYIISNFLFTLSFLIIFTPLCYILYNYILSFDVPFVAAKEPLSNANISSISINRNFSDFEEYADKVTVLMYHQIIPENQLKKHHFTESGDIIDEVVTLEQFIEQMNYLKDENFTVLSLKEFESFMNNQKKVPAKSVLITFDDGYKNIFEFAYPILRNHGYSAVNFIITSLITEKNILYNPLDHQYASIEELKEAADVFDYENHTHSFHKVYDNGESYLVLYEVEKVKADIAKAKEWLGNSIAFAAPYGNYNTNTLDILRELDIKMAFTIKPGYAESSQHILEIPRQGIYPFYSLKDFKYILEQSPN</sequence>